<protein>
    <submittedName>
        <fullName evidence="2">Uncharacterized protein</fullName>
    </submittedName>
</protein>
<proteinExistence type="predicted"/>
<feature type="compositionally biased region" description="Pro residues" evidence="1">
    <location>
        <begin position="64"/>
        <end position="73"/>
    </location>
</feature>
<name>A0AAE0GMW3_9CHLO</name>
<evidence type="ECO:0000313" key="2">
    <source>
        <dbReference type="EMBL" id="KAK3280932.1"/>
    </source>
</evidence>
<accession>A0AAE0GMW3</accession>
<sequence>MLEVEAARAEMRKAEAALISERSIAQSREIEDKKLAAKVAENDKQRAHELSIMHMLACAMAGQAPPPLAPTPRAPVVTPTHAAPTTEDTTEEPK</sequence>
<comment type="caution">
    <text evidence="2">The sequence shown here is derived from an EMBL/GenBank/DDBJ whole genome shotgun (WGS) entry which is preliminary data.</text>
</comment>
<dbReference type="EMBL" id="LGRX02004190">
    <property type="protein sequence ID" value="KAK3280932.1"/>
    <property type="molecule type" value="Genomic_DNA"/>
</dbReference>
<evidence type="ECO:0000256" key="1">
    <source>
        <dbReference type="SAM" id="MobiDB-lite"/>
    </source>
</evidence>
<dbReference type="Proteomes" id="UP001190700">
    <property type="component" value="Unassembled WGS sequence"/>
</dbReference>
<dbReference type="AlphaFoldDB" id="A0AAE0GMW3"/>
<feature type="region of interest" description="Disordered" evidence="1">
    <location>
        <begin position="63"/>
        <end position="94"/>
    </location>
</feature>
<feature type="compositionally biased region" description="Low complexity" evidence="1">
    <location>
        <begin position="74"/>
        <end position="87"/>
    </location>
</feature>
<organism evidence="2 3">
    <name type="scientific">Cymbomonas tetramitiformis</name>
    <dbReference type="NCBI Taxonomy" id="36881"/>
    <lineage>
        <taxon>Eukaryota</taxon>
        <taxon>Viridiplantae</taxon>
        <taxon>Chlorophyta</taxon>
        <taxon>Pyramimonadophyceae</taxon>
        <taxon>Pyramimonadales</taxon>
        <taxon>Pyramimonadaceae</taxon>
        <taxon>Cymbomonas</taxon>
    </lineage>
</organism>
<reference evidence="2 3" key="1">
    <citation type="journal article" date="2015" name="Genome Biol. Evol.">
        <title>Comparative Genomics of a Bacterivorous Green Alga Reveals Evolutionary Causalities and Consequences of Phago-Mixotrophic Mode of Nutrition.</title>
        <authorList>
            <person name="Burns J.A."/>
            <person name="Paasch A."/>
            <person name="Narechania A."/>
            <person name="Kim E."/>
        </authorList>
    </citation>
    <scope>NUCLEOTIDE SEQUENCE [LARGE SCALE GENOMIC DNA]</scope>
    <source>
        <strain evidence="2 3">PLY_AMNH</strain>
    </source>
</reference>
<evidence type="ECO:0000313" key="3">
    <source>
        <dbReference type="Proteomes" id="UP001190700"/>
    </source>
</evidence>
<keyword evidence="3" id="KW-1185">Reference proteome</keyword>
<gene>
    <name evidence="2" type="ORF">CYMTET_11250</name>
</gene>